<dbReference type="SUPFAM" id="SSF53098">
    <property type="entry name" value="Ribonuclease H-like"/>
    <property type="match status" value="1"/>
</dbReference>
<accession>A0A6J4N6L2</accession>
<organism evidence="3">
    <name type="scientific">uncultured Leptolyngbya sp</name>
    <dbReference type="NCBI Taxonomy" id="332963"/>
    <lineage>
        <taxon>Bacteria</taxon>
        <taxon>Bacillati</taxon>
        <taxon>Cyanobacteriota</taxon>
        <taxon>Cyanophyceae</taxon>
        <taxon>Leptolyngbyales</taxon>
        <taxon>Leptolyngbyaceae</taxon>
        <taxon>Leptolyngbya group</taxon>
        <taxon>Leptolyngbya</taxon>
        <taxon>environmental samples</taxon>
    </lineage>
</organism>
<feature type="region of interest" description="Disordered" evidence="1">
    <location>
        <begin position="502"/>
        <end position="533"/>
    </location>
</feature>
<dbReference type="NCBIfam" id="NF033546">
    <property type="entry name" value="transpos_IS21"/>
    <property type="match status" value="1"/>
</dbReference>
<reference evidence="3" key="1">
    <citation type="submission" date="2020-02" db="EMBL/GenBank/DDBJ databases">
        <authorList>
            <person name="Meier V. D."/>
        </authorList>
    </citation>
    <scope>NUCLEOTIDE SEQUENCE</scope>
    <source>
        <strain evidence="3">AVDCRST_MAG94</strain>
    </source>
</reference>
<dbReference type="EMBL" id="CADCTY010001571">
    <property type="protein sequence ID" value="CAA9376328.1"/>
    <property type="molecule type" value="Genomic_DNA"/>
</dbReference>
<dbReference type="PANTHER" id="PTHR35004:SF7">
    <property type="entry name" value="INTEGRASE PROTEIN"/>
    <property type="match status" value="1"/>
</dbReference>
<protein>
    <submittedName>
        <fullName evidence="3">Mobile element protein</fullName>
    </submittedName>
</protein>
<sequence>MSVSRKIETYQIRVYMNAREMGLTQVEAASLAGFSARSGQRIEAGNHQPNRGRVRDWRSSPDPLAGVWESELEPMLRATPALQPMTLFEWLQEHYPGKYPQVLRTLQRRVAAWKALHGNAKEVMFELRHEPGMMGLSDFTELKGLEITIAGKPFEHLLYHYRLAYSGWQYAQIIQGGESFIALSEGLQNALFACGGVPKQHRTDSLSAAYRHMGGVRNKPLTRLYDDLCHHYRLQPTRNNTGIAHENGAIESPHGHLKNRIKQALLLRGSCDFDSLAAYQDVINRAIAKLNDLHGAKIEEEKQCLQPLPTYRVPDYEVLTATVSCRSTVDVRCVLYTVPARLIGRQLEWHLYHDRLLGYLNRQLVVALPRIRVTDQTKRRTRSINYRHVAEGLRRKPRAFLYCTWQQELLPNDTWRDLWQQLKAQFDLDSAAVLLVEALYIAATQDNETVVADYLQAQLSPATLTLAGLRQQFQLLSNLNVPSLTITQHPLATYDQLLQGTTHDQPVSEPQPPPQTVAPVPHAHSLGNARSSSDAGRLVLRSVLAGSMRIGGSTTLECPPAKNLKRSATAKRKNGFQL</sequence>
<dbReference type="InterPro" id="IPR001584">
    <property type="entry name" value="Integrase_cat-core"/>
</dbReference>
<dbReference type="PANTHER" id="PTHR35004">
    <property type="entry name" value="TRANSPOSASE RV3428C-RELATED"/>
    <property type="match status" value="1"/>
</dbReference>
<evidence type="ECO:0000256" key="1">
    <source>
        <dbReference type="SAM" id="MobiDB-lite"/>
    </source>
</evidence>
<name>A0A6J4N6L2_9CYAN</name>
<proteinExistence type="predicted"/>
<feature type="domain" description="Integrase catalytic" evidence="2">
    <location>
        <begin position="127"/>
        <end position="315"/>
    </location>
</feature>
<dbReference type="GO" id="GO:0015074">
    <property type="term" value="P:DNA integration"/>
    <property type="evidence" value="ECO:0007669"/>
    <property type="project" value="InterPro"/>
</dbReference>
<dbReference type="PROSITE" id="PS50994">
    <property type="entry name" value="INTEGRASE"/>
    <property type="match status" value="1"/>
</dbReference>
<gene>
    <name evidence="3" type="ORF">AVDCRST_MAG94-4567</name>
</gene>
<dbReference type="AlphaFoldDB" id="A0A6J4N6L2"/>
<evidence type="ECO:0000313" key="3">
    <source>
        <dbReference type="EMBL" id="CAA9376328.1"/>
    </source>
</evidence>
<evidence type="ECO:0000259" key="2">
    <source>
        <dbReference type="PROSITE" id="PS50994"/>
    </source>
</evidence>
<dbReference type="InterPro" id="IPR012337">
    <property type="entry name" value="RNaseH-like_sf"/>
</dbReference>